<proteinExistence type="predicted"/>
<gene>
    <name evidence="1" type="ORF">CEXT_581051</name>
</gene>
<dbReference type="AlphaFoldDB" id="A0AAV4WZD2"/>
<name>A0AAV4WZD2_CAEEX</name>
<organism evidence="1 2">
    <name type="scientific">Caerostris extrusa</name>
    <name type="common">Bark spider</name>
    <name type="synonym">Caerostris bankana</name>
    <dbReference type="NCBI Taxonomy" id="172846"/>
    <lineage>
        <taxon>Eukaryota</taxon>
        <taxon>Metazoa</taxon>
        <taxon>Ecdysozoa</taxon>
        <taxon>Arthropoda</taxon>
        <taxon>Chelicerata</taxon>
        <taxon>Arachnida</taxon>
        <taxon>Araneae</taxon>
        <taxon>Araneomorphae</taxon>
        <taxon>Entelegynae</taxon>
        <taxon>Araneoidea</taxon>
        <taxon>Araneidae</taxon>
        <taxon>Caerostris</taxon>
    </lineage>
</organism>
<dbReference type="EMBL" id="BPLR01017042">
    <property type="protein sequence ID" value="GIY88281.1"/>
    <property type="molecule type" value="Genomic_DNA"/>
</dbReference>
<accession>A0AAV4WZD2</accession>
<keyword evidence="2" id="KW-1185">Reference proteome</keyword>
<protein>
    <submittedName>
        <fullName evidence="1">Uncharacterized protein</fullName>
    </submittedName>
</protein>
<comment type="caution">
    <text evidence="1">The sequence shown here is derived from an EMBL/GenBank/DDBJ whole genome shotgun (WGS) entry which is preliminary data.</text>
</comment>
<evidence type="ECO:0000313" key="1">
    <source>
        <dbReference type="EMBL" id="GIY88281.1"/>
    </source>
</evidence>
<reference evidence="1 2" key="1">
    <citation type="submission" date="2021-06" db="EMBL/GenBank/DDBJ databases">
        <title>Caerostris extrusa draft genome.</title>
        <authorList>
            <person name="Kono N."/>
            <person name="Arakawa K."/>
        </authorList>
    </citation>
    <scope>NUCLEOTIDE SEQUENCE [LARGE SCALE GENOMIC DNA]</scope>
</reference>
<dbReference type="Proteomes" id="UP001054945">
    <property type="component" value="Unassembled WGS sequence"/>
</dbReference>
<sequence length="86" mass="9910">MSDMIKKTLQHPHLLVTPWQPLLEILRTERHLFQPQIQTTLEKNALIRNRMIPKLENPSSMNNLHKTPQRNAAFIPSKCLSSASSV</sequence>
<evidence type="ECO:0000313" key="2">
    <source>
        <dbReference type="Proteomes" id="UP001054945"/>
    </source>
</evidence>